<dbReference type="PROSITE" id="PS50949">
    <property type="entry name" value="HTH_GNTR"/>
    <property type="match status" value="1"/>
</dbReference>
<dbReference type="SMART" id="SM00345">
    <property type="entry name" value="HTH_GNTR"/>
    <property type="match status" value="1"/>
</dbReference>
<reference evidence="5 6" key="1">
    <citation type="journal article" date="2017" name="Biochemistry">
        <title>Identification of the Biosynthetic Pathway for the Antibiotic Bicyclomycin.</title>
        <authorList>
            <person name="Patteson J."/>
            <person name="Cai W."/>
            <person name="Johnson R.A."/>
            <person name="Santa Maria K."/>
            <person name="Li B."/>
        </authorList>
    </citation>
    <scope>NUCLEOTIDE SEQUENCE [LARGE SCALE GENOMIC DNA]</scope>
    <source>
        <strain evidence="5 6">ATCC 21532</strain>
    </source>
</reference>
<dbReference type="InterPro" id="IPR050679">
    <property type="entry name" value="Bact_HTH_transcr_reg"/>
</dbReference>
<dbReference type="GO" id="GO:0003700">
    <property type="term" value="F:DNA-binding transcription factor activity"/>
    <property type="evidence" value="ECO:0007669"/>
    <property type="project" value="InterPro"/>
</dbReference>
<dbReference type="InterPro" id="IPR036390">
    <property type="entry name" value="WH_DNA-bd_sf"/>
</dbReference>
<dbReference type="Pfam" id="PF00392">
    <property type="entry name" value="GntR"/>
    <property type="match status" value="1"/>
</dbReference>
<dbReference type="EMBL" id="NHZO01000151">
    <property type="protein sequence ID" value="PHQ50314.1"/>
    <property type="molecule type" value="Genomic_DNA"/>
</dbReference>
<sequence>MQITNALRAAILTKTLTPGERLPSQNELTKRYQVSRATVQRALRDLQDEGLIVARQGSGVFVRSKTERPMALRPHIEQAFAADEVTIDFAGFSGETLYGAIREPIDRIRTGRLRPQSINLRVLVPDTRKPQALPASLDPSVTAEQVRERAHRIMLRSTQGIVDAVTELEILGLIEQARVSVRVHGFTPSFKLYILNQRDVFFGFYPVTPNTVPIGGEPVKILDVLGLDATLFPFSQGDDRNGNETQWVEQSQLWFDSVWDNLGEDFTP</sequence>
<dbReference type="InterPro" id="IPR036388">
    <property type="entry name" value="WH-like_DNA-bd_sf"/>
</dbReference>
<dbReference type="PANTHER" id="PTHR44846">
    <property type="entry name" value="MANNOSYL-D-GLYCERATE TRANSPORT/METABOLISM SYSTEM REPRESSOR MNGR-RELATED"/>
    <property type="match status" value="1"/>
</dbReference>
<feature type="domain" description="HTH gntR-type" evidence="4">
    <location>
        <begin position="1"/>
        <end position="65"/>
    </location>
</feature>
<comment type="caution">
    <text evidence="5">The sequence shown here is derived from an EMBL/GenBank/DDBJ whole genome shotgun (WGS) entry which is preliminary data.</text>
</comment>
<organism evidence="5 6">
    <name type="scientific">Streptomyces cinnamoneus</name>
    <name type="common">Streptoverticillium cinnamoneum</name>
    <dbReference type="NCBI Taxonomy" id="53446"/>
    <lineage>
        <taxon>Bacteria</taxon>
        <taxon>Bacillati</taxon>
        <taxon>Actinomycetota</taxon>
        <taxon>Actinomycetes</taxon>
        <taxon>Kitasatosporales</taxon>
        <taxon>Streptomycetaceae</taxon>
        <taxon>Streptomyces</taxon>
        <taxon>Streptomyces cinnamoneus group</taxon>
    </lineage>
</organism>
<keyword evidence="2" id="KW-0238">DNA-binding</keyword>
<dbReference type="Gene3D" id="1.10.10.10">
    <property type="entry name" value="Winged helix-like DNA-binding domain superfamily/Winged helix DNA-binding domain"/>
    <property type="match status" value="1"/>
</dbReference>
<name>A0A2G1XGF8_STRCJ</name>
<evidence type="ECO:0000259" key="4">
    <source>
        <dbReference type="PROSITE" id="PS50949"/>
    </source>
</evidence>
<protein>
    <submittedName>
        <fullName evidence="5">GntR family transcriptional regulator</fullName>
    </submittedName>
</protein>
<dbReference type="OrthoDB" id="7363114at2"/>
<evidence type="ECO:0000313" key="6">
    <source>
        <dbReference type="Proteomes" id="UP000222531"/>
    </source>
</evidence>
<evidence type="ECO:0000313" key="5">
    <source>
        <dbReference type="EMBL" id="PHQ50314.1"/>
    </source>
</evidence>
<dbReference type="GO" id="GO:0003677">
    <property type="term" value="F:DNA binding"/>
    <property type="evidence" value="ECO:0007669"/>
    <property type="project" value="UniProtKB-KW"/>
</dbReference>
<dbReference type="PRINTS" id="PR00035">
    <property type="entry name" value="HTHGNTR"/>
</dbReference>
<dbReference type="Proteomes" id="UP000222531">
    <property type="component" value="Unassembled WGS sequence"/>
</dbReference>
<gene>
    <name evidence="5" type="ORF">BLA24_22460</name>
</gene>
<proteinExistence type="predicted"/>
<dbReference type="AlphaFoldDB" id="A0A2G1XGF8"/>
<evidence type="ECO:0000256" key="2">
    <source>
        <dbReference type="ARBA" id="ARBA00023125"/>
    </source>
</evidence>
<accession>A0A2G1XGF8</accession>
<dbReference type="SUPFAM" id="SSF46785">
    <property type="entry name" value="Winged helix' DNA-binding domain"/>
    <property type="match status" value="1"/>
</dbReference>
<dbReference type="GO" id="GO:0045892">
    <property type="term" value="P:negative regulation of DNA-templated transcription"/>
    <property type="evidence" value="ECO:0007669"/>
    <property type="project" value="TreeGrafter"/>
</dbReference>
<evidence type="ECO:0000256" key="1">
    <source>
        <dbReference type="ARBA" id="ARBA00023015"/>
    </source>
</evidence>
<keyword evidence="6" id="KW-1185">Reference proteome</keyword>
<keyword evidence="3" id="KW-0804">Transcription</keyword>
<dbReference type="PANTHER" id="PTHR44846:SF17">
    <property type="entry name" value="GNTR-FAMILY TRANSCRIPTIONAL REGULATOR"/>
    <property type="match status" value="1"/>
</dbReference>
<dbReference type="InterPro" id="IPR000524">
    <property type="entry name" value="Tscrpt_reg_HTH_GntR"/>
</dbReference>
<dbReference type="CDD" id="cd07377">
    <property type="entry name" value="WHTH_GntR"/>
    <property type="match status" value="1"/>
</dbReference>
<evidence type="ECO:0000256" key="3">
    <source>
        <dbReference type="ARBA" id="ARBA00023163"/>
    </source>
</evidence>
<keyword evidence="1" id="KW-0805">Transcription regulation</keyword>